<evidence type="ECO:0000256" key="2">
    <source>
        <dbReference type="ARBA" id="ARBA00022630"/>
    </source>
</evidence>
<organism evidence="5 6">
    <name type="scientific">Rhizobium soli</name>
    <dbReference type="NCBI Taxonomy" id="424798"/>
    <lineage>
        <taxon>Bacteria</taxon>
        <taxon>Pseudomonadati</taxon>
        <taxon>Pseudomonadota</taxon>
        <taxon>Alphaproteobacteria</taxon>
        <taxon>Hyphomicrobiales</taxon>
        <taxon>Rhizobiaceae</taxon>
        <taxon>Rhizobium/Agrobacterium group</taxon>
        <taxon>Rhizobium</taxon>
    </lineage>
</organism>
<evidence type="ECO:0000256" key="1">
    <source>
        <dbReference type="ARBA" id="ARBA00018719"/>
    </source>
</evidence>
<dbReference type="Gene3D" id="3.50.50.60">
    <property type="entry name" value="FAD/NAD(P)-binding domain"/>
    <property type="match status" value="2"/>
</dbReference>
<evidence type="ECO:0000259" key="4">
    <source>
        <dbReference type="Pfam" id="PF07992"/>
    </source>
</evidence>
<accession>A0A7X0JN34</accession>
<proteinExistence type="predicted"/>
<dbReference type="InterPro" id="IPR036188">
    <property type="entry name" value="FAD/NAD-bd_sf"/>
</dbReference>
<evidence type="ECO:0000313" key="6">
    <source>
        <dbReference type="Proteomes" id="UP000585437"/>
    </source>
</evidence>
<dbReference type="Proteomes" id="UP000585437">
    <property type="component" value="Unassembled WGS sequence"/>
</dbReference>
<dbReference type="InterPro" id="IPR023753">
    <property type="entry name" value="FAD/NAD-binding_dom"/>
</dbReference>
<dbReference type="PANTHER" id="PTHR48105">
    <property type="entry name" value="THIOREDOXIN REDUCTASE 1-RELATED-RELATED"/>
    <property type="match status" value="1"/>
</dbReference>
<comment type="caution">
    <text evidence="5">The sequence shown here is derived from an EMBL/GenBank/DDBJ whole genome shotgun (WGS) entry which is preliminary data.</text>
</comment>
<dbReference type="PRINTS" id="PR00469">
    <property type="entry name" value="PNDRDTASEII"/>
</dbReference>
<evidence type="ECO:0000313" key="5">
    <source>
        <dbReference type="EMBL" id="MBB6510613.1"/>
    </source>
</evidence>
<sequence length="305" mass="31918">MTNLPRRDCVIIGGGPAGLTAAIYLARFHLSVSVFDDGTSRAASIPVSHNHAGFPGGINGRELLDRMRRQAVQYGTDIRGTRVTALSGESGNFVVSSPDGTLEARTILLATGVTNRQPDMSKEDHDGALNRGLIRYCPVCDGFEVTDKRVAVIGAGTKACNEAVFLRSYTSDITLLSPDADHALSASELTLMNELGITIVAGPLAYNVGVDAISIATSGARYSFDSVYPALGSKIRSELAAGVGAMLSPEGCITVDSHQRTDIAGLYAAGDVVVGLDQISHAMGQAGVAATTIRNDLGRIQTLVR</sequence>
<dbReference type="GO" id="GO:0016491">
    <property type="term" value="F:oxidoreductase activity"/>
    <property type="evidence" value="ECO:0007669"/>
    <property type="project" value="UniProtKB-KW"/>
</dbReference>
<name>A0A7X0JN34_9HYPH</name>
<keyword evidence="6" id="KW-1185">Reference proteome</keyword>
<dbReference type="SUPFAM" id="SSF51905">
    <property type="entry name" value="FAD/NAD(P)-binding domain"/>
    <property type="match status" value="2"/>
</dbReference>
<dbReference type="InterPro" id="IPR050097">
    <property type="entry name" value="Ferredoxin-NADP_redctase_2"/>
</dbReference>
<keyword evidence="2" id="KW-0285">Flavoprotein</keyword>
<gene>
    <name evidence="5" type="ORF">F4695_004004</name>
</gene>
<evidence type="ECO:0000256" key="3">
    <source>
        <dbReference type="ARBA" id="ARBA00023002"/>
    </source>
</evidence>
<feature type="domain" description="FAD/NAD(P)-binding" evidence="4">
    <location>
        <begin position="8"/>
        <end position="286"/>
    </location>
</feature>
<dbReference type="Pfam" id="PF07992">
    <property type="entry name" value="Pyr_redox_2"/>
    <property type="match status" value="1"/>
</dbReference>
<dbReference type="RefSeq" id="WP_184655751.1">
    <property type="nucleotide sequence ID" value="NZ_JACHBU010000009.1"/>
</dbReference>
<dbReference type="EMBL" id="JACHBU010000009">
    <property type="protein sequence ID" value="MBB6510613.1"/>
    <property type="molecule type" value="Genomic_DNA"/>
</dbReference>
<protein>
    <recommendedName>
        <fullName evidence="1">Thioredoxin reductase</fullName>
    </recommendedName>
</protein>
<dbReference type="AlphaFoldDB" id="A0A7X0JN34"/>
<reference evidence="5 6" key="1">
    <citation type="submission" date="2020-08" db="EMBL/GenBank/DDBJ databases">
        <title>The Agave Microbiome: Exploring the role of microbial communities in plant adaptations to desert environments.</title>
        <authorList>
            <person name="Partida-Martinez L.P."/>
        </authorList>
    </citation>
    <scope>NUCLEOTIDE SEQUENCE [LARGE SCALE GENOMIC DNA]</scope>
    <source>
        <strain evidence="5 6">AS3.12</strain>
    </source>
</reference>
<dbReference type="PRINTS" id="PR00368">
    <property type="entry name" value="FADPNR"/>
</dbReference>
<keyword evidence="3 5" id="KW-0560">Oxidoreductase</keyword>